<dbReference type="NCBIfam" id="NF006873">
    <property type="entry name" value="PRK09369.1"/>
    <property type="match status" value="1"/>
</dbReference>
<dbReference type="InterPro" id="IPR036968">
    <property type="entry name" value="Enolpyruvate_Tfrase_sf"/>
</dbReference>
<dbReference type="GO" id="GO:0008760">
    <property type="term" value="F:UDP-N-acetylglucosamine 1-carboxyvinyltransferase activity"/>
    <property type="evidence" value="ECO:0007669"/>
    <property type="project" value="UniProtKB-UniRule"/>
</dbReference>
<evidence type="ECO:0000313" key="14">
    <source>
        <dbReference type="EMBL" id="QCD43069.1"/>
    </source>
</evidence>
<reference evidence="15" key="1">
    <citation type="submission" date="2019-02" db="EMBL/GenBank/DDBJ databases">
        <title>Isolation and identification of novel species under the genus Muribaculum.</title>
        <authorList>
            <person name="Miyake S."/>
            <person name="Ding Y."/>
            <person name="Low A."/>
            <person name="Soh M."/>
            <person name="Seedorf H."/>
        </authorList>
    </citation>
    <scope>NUCLEOTIDE SEQUENCE [LARGE SCALE GENOMIC DNA]</scope>
    <source>
        <strain evidence="15">H5</strain>
    </source>
</reference>
<dbReference type="GO" id="GO:0071555">
    <property type="term" value="P:cell wall organization"/>
    <property type="evidence" value="ECO:0007669"/>
    <property type="project" value="UniProtKB-KW"/>
</dbReference>
<dbReference type="GO" id="GO:0008360">
    <property type="term" value="P:regulation of cell shape"/>
    <property type="evidence" value="ECO:0007669"/>
    <property type="project" value="UniProtKB-KW"/>
</dbReference>
<evidence type="ECO:0000256" key="10">
    <source>
        <dbReference type="ARBA" id="ARBA00038367"/>
    </source>
</evidence>
<dbReference type="Pfam" id="PF00275">
    <property type="entry name" value="EPSP_synthase"/>
    <property type="match status" value="1"/>
</dbReference>
<keyword evidence="15" id="KW-1185">Reference proteome</keyword>
<comment type="pathway">
    <text evidence="2 12">Cell wall biogenesis; peptidoglycan biosynthesis.</text>
</comment>
<dbReference type="PANTHER" id="PTHR43783">
    <property type="entry name" value="UDP-N-ACETYLGLUCOSAMINE 1-CARBOXYVINYLTRANSFERASE"/>
    <property type="match status" value="1"/>
</dbReference>
<evidence type="ECO:0000256" key="2">
    <source>
        <dbReference type="ARBA" id="ARBA00004752"/>
    </source>
</evidence>
<evidence type="ECO:0000256" key="8">
    <source>
        <dbReference type="ARBA" id="ARBA00023306"/>
    </source>
</evidence>
<dbReference type="Proteomes" id="UP000297149">
    <property type="component" value="Chromosome"/>
</dbReference>
<dbReference type="KEGG" id="ddb:E7747_12715"/>
<name>A0A4P7W4U8_9BACT</name>
<feature type="active site" description="Proton donor" evidence="12">
    <location>
        <position position="121"/>
    </location>
</feature>
<organism evidence="14 15">
    <name type="scientific">Duncaniella dubosii</name>
    <dbReference type="NCBI Taxonomy" id="2518971"/>
    <lineage>
        <taxon>Bacteria</taxon>
        <taxon>Pseudomonadati</taxon>
        <taxon>Bacteroidota</taxon>
        <taxon>Bacteroidia</taxon>
        <taxon>Bacteroidales</taxon>
        <taxon>Muribaculaceae</taxon>
        <taxon>Duncaniella</taxon>
    </lineage>
</organism>
<dbReference type="GO" id="GO:0005737">
    <property type="term" value="C:cytoplasm"/>
    <property type="evidence" value="ECO:0007669"/>
    <property type="project" value="UniProtKB-SubCell"/>
</dbReference>
<keyword evidence="9 12" id="KW-0961">Cell wall biogenesis/degradation</keyword>
<sequence length="436" mass="47462">MSTYIIEGGHRLSGSIRPQGAKNEALEVICATLLTSEPVTIHNVPNILDVVNLINLLKAMRVKVDKLSDDTYRFQADDLDEEYISSADFVSRCASLRGSVLVVGPLLARLGQAYFAKPGGDKIGRRKVDTHITGLSKLGAMIAYNEERQAYYLVTVNGLKGCYMLLDEASVTGTANIIMAATLAEGTTTIYNAACEPYIQQLCKMLVGMGASIEGIGSNLLRITGVEKLAGAGHTILPDMIEVGSFIGMAAITRSELTIKDVSYDNLGIIPDSFRRLGINIERRGDDIYIPSQEHYEIETNLDGSIPTIADAPWPGLTPDLLSVMLVTATQCKGSVLIHQKMFESRLFFVDRLIDMGAQIMLCDPHRAVVIGLDHKIPLRANKMHSPDIRAGIAMLLAAMSAKGVSTIDNIDQIDRGYQAIDTRLNSVGACIYRRD</sequence>
<dbReference type="GO" id="GO:0051301">
    <property type="term" value="P:cell division"/>
    <property type="evidence" value="ECO:0007669"/>
    <property type="project" value="UniProtKB-KW"/>
</dbReference>
<dbReference type="EMBL" id="CP039396">
    <property type="protein sequence ID" value="QCD43069.1"/>
    <property type="molecule type" value="Genomic_DNA"/>
</dbReference>
<dbReference type="EC" id="2.5.1.7" evidence="12"/>
<dbReference type="AlphaFoldDB" id="A0A4P7W4U8"/>
<keyword evidence="7 12" id="KW-0573">Peptidoglycan synthesis</keyword>
<dbReference type="Gene3D" id="3.65.10.10">
    <property type="entry name" value="Enolpyruvate transferase domain"/>
    <property type="match status" value="2"/>
</dbReference>
<keyword evidence="8 12" id="KW-0131">Cell cycle</keyword>
<dbReference type="RefSeq" id="WP_123614685.1">
    <property type="nucleotide sequence ID" value="NZ_CAXHQF010000011.1"/>
</dbReference>
<keyword evidence="3 12" id="KW-0963">Cytoplasm</keyword>
<comment type="similarity">
    <text evidence="10 12">Belongs to the EPSP synthase family. MurA subfamily.</text>
</comment>
<dbReference type="UniPathway" id="UPA00219"/>
<evidence type="ECO:0000313" key="15">
    <source>
        <dbReference type="Proteomes" id="UP000297149"/>
    </source>
</evidence>
<evidence type="ECO:0000256" key="12">
    <source>
        <dbReference type="HAMAP-Rule" id="MF_00111"/>
    </source>
</evidence>
<keyword evidence="5 12" id="KW-0808">Transferase</keyword>
<dbReference type="InterPro" id="IPR050068">
    <property type="entry name" value="MurA_subfamily"/>
</dbReference>
<feature type="domain" description="Enolpyruvate transferase" evidence="13">
    <location>
        <begin position="7"/>
        <end position="421"/>
    </location>
</feature>
<dbReference type="NCBIfam" id="TIGR01072">
    <property type="entry name" value="murA"/>
    <property type="match status" value="1"/>
</dbReference>
<comment type="catalytic activity">
    <reaction evidence="11 12">
        <text>phosphoenolpyruvate + UDP-N-acetyl-alpha-D-glucosamine = UDP-N-acetyl-3-O-(1-carboxyvinyl)-alpha-D-glucosamine + phosphate</text>
        <dbReference type="Rhea" id="RHEA:18681"/>
        <dbReference type="ChEBI" id="CHEBI:43474"/>
        <dbReference type="ChEBI" id="CHEBI:57705"/>
        <dbReference type="ChEBI" id="CHEBI:58702"/>
        <dbReference type="ChEBI" id="CHEBI:68483"/>
        <dbReference type="EC" id="2.5.1.7"/>
    </reaction>
</comment>
<comment type="subcellular location">
    <subcellularLocation>
        <location evidence="1 12">Cytoplasm</location>
    </subcellularLocation>
</comment>
<dbReference type="InterPro" id="IPR001986">
    <property type="entry name" value="Enolpyruvate_Tfrase_dom"/>
</dbReference>
<keyword evidence="6 12" id="KW-0133">Cell shape</keyword>
<evidence type="ECO:0000256" key="6">
    <source>
        <dbReference type="ARBA" id="ARBA00022960"/>
    </source>
</evidence>
<dbReference type="SUPFAM" id="SSF55205">
    <property type="entry name" value="EPT/RTPC-like"/>
    <property type="match status" value="1"/>
</dbReference>
<dbReference type="PANTHER" id="PTHR43783:SF1">
    <property type="entry name" value="UDP-N-ACETYLGLUCOSAMINE 1-CARBOXYVINYLTRANSFERASE"/>
    <property type="match status" value="1"/>
</dbReference>
<keyword evidence="4 12" id="KW-0132">Cell division</keyword>
<comment type="caution">
    <text evidence="12">Lacks conserved residue(s) required for the propagation of feature annotation.</text>
</comment>
<dbReference type="GO" id="GO:0019277">
    <property type="term" value="P:UDP-N-acetylgalactosamine biosynthetic process"/>
    <property type="evidence" value="ECO:0007669"/>
    <property type="project" value="InterPro"/>
</dbReference>
<feature type="binding site" evidence="12">
    <location>
        <position position="320"/>
    </location>
    <ligand>
        <name>UDP-N-acetyl-alpha-D-glucosamine</name>
        <dbReference type="ChEBI" id="CHEBI:57705"/>
    </ligand>
</feature>
<accession>A0A4P7W4U8</accession>
<comment type="function">
    <text evidence="12">Cell wall formation. Adds enolpyruvyl to UDP-N-acetylglucosamine.</text>
</comment>
<feature type="binding site" evidence="12">
    <location>
        <position position="97"/>
    </location>
    <ligand>
        <name>UDP-N-acetyl-alpha-D-glucosamine</name>
        <dbReference type="ChEBI" id="CHEBI:57705"/>
    </ligand>
</feature>
<proteinExistence type="inferred from homology"/>
<evidence type="ECO:0000256" key="7">
    <source>
        <dbReference type="ARBA" id="ARBA00022984"/>
    </source>
</evidence>
<evidence type="ECO:0000259" key="13">
    <source>
        <dbReference type="Pfam" id="PF00275"/>
    </source>
</evidence>
<gene>
    <name evidence="12 14" type="primary">murA</name>
    <name evidence="14" type="ORF">E7747_12715</name>
</gene>
<feature type="binding site" evidence="12">
    <location>
        <begin position="22"/>
        <end position="23"/>
    </location>
    <ligand>
        <name>phosphoenolpyruvate</name>
        <dbReference type="ChEBI" id="CHEBI:58702"/>
    </ligand>
</feature>
<dbReference type="InterPro" id="IPR013792">
    <property type="entry name" value="RNA3'P_cycl/enolpyr_Trfase_a/b"/>
</dbReference>
<protein>
    <recommendedName>
        <fullName evidence="12">UDP-N-acetylglucosamine 1-carboxyvinyltransferase</fullName>
        <ecNumber evidence="12">2.5.1.7</ecNumber>
    </recommendedName>
    <alternativeName>
        <fullName evidence="12">Enoylpyruvate transferase</fullName>
    </alternativeName>
    <alternativeName>
        <fullName evidence="12">UDP-N-acetylglucosamine enolpyruvyl transferase</fullName>
        <shortName evidence="12">EPT</shortName>
    </alternativeName>
</protein>
<dbReference type="GO" id="GO:0009252">
    <property type="term" value="P:peptidoglycan biosynthetic process"/>
    <property type="evidence" value="ECO:0007669"/>
    <property type="project" value="UniProtKB-UniRule"/>
</dbReference>
<dbReference type="InterPro" id="IPR005750">
    <property type="entry name" value="UDP_GlcNAc_COvinyl_MurA"/>
</dbReference>
<evidence type="ECO:0000256" key="9">
    <source>
        <dbReference type="ARBA" id="ARBA00023316"/>
    </source>
</evidence>
<evidence type="ECO:0000256" key="4">
    <source>
        <dbReference type="ARBA" id="ARBA00022618"/>
    </source>
</evidence>
<dbReference type="HAMAP" id="MF_00111">
    <property type="entry name" value="MurA"/>
    <property type="match status" value="1"/>
</dbReference>
<feature type="binding site" evidence="12">
    <location>
        <position position="342"/>
    </location>
    <ligand>
        <name>UDP-N-acetyl-alpha-D-glucosamine</name>
        <dbReference type="ChEBI" id="CHEBI:57705"/>
    </ligand>
</feature>
<evidence type="ECO:0000256" key="5">
    <source>
        <dbReference type="ARBA" id="ARBA00022679"/>
    </source>
</evidence>
<dbReference type="CDD" id="cd01555">
    <property type="entry name" value="UdpNAET"/>
    <property type="match status" value="1"/>
</dbReference>
<evidence type="ECO:0000256" key="11">
    <source>
        <dbReference type="ARBA" id="ARBA00047527"/>
    </source>
</evidence>
<evidence type="ECO:0000256" key="3">
    <source>
        <dbReference type="ARBA" id="ARBA00022490"/>
    </source>
</evidence>
<evidence type="ECO:0000256" key="1">
    <source>
        <dbReference type="ARBA" id="ARBA00004496"/>
    </source>
</evidence>